<accession>A0AAU7DTV8</accession>
<evidence type="ECO:0000256" key="1">
    <source>
        <dbReference type="SAM" id="MobiDB-lite"/>
    </source>
</evidence>
<dbReference type="AlphaFoldDB" id="A0AAU7DTV8"/>
<evidence type="ECO:0000313" key="2">
    <source>
        <dbReference type="EMBL" id="XBH21607.1"/>
    </source>
</evidence>
<organism evidence="2">
    <name type="scientific">Jonesiaceae bacterium BS-20</name>
    <dbReference type="NCBI Taxonomy" id="3120821"/>
    <lineage>
        <taxon>Bacteria</taxon>
        <taxon>Bacillati</taxon>
        <taxon>Actinomycetota</taxon>
        <taxon>Actinomycetes</taxon>
        <taxon>Micrococcales</taxon>
        <taxon>Jonesiaceae</taxon>
    </lineage>
</organism>
<sequence length="78" mass="8249">MSENMIIRNGIRYREEDAIKLGFIKPGEVAPTTNTEAEAEAAAEQAKAEAEAAAEQAKAEAEAAAEQAKKATAKKSTK</sequence>
<name>A0AAU7DTV8_9MICO</name>
<protein>
    <submittedName>
        <fullName evidence="2">Uncharacterized protein</fullName>
    </submittedName>
</protein>
<feature type="compositionally biased region" description="Low complexity" evidence="1">
    <location>
        <begin position="40"/>
        <end position="66"/>
    </location>
</feature>
<gene>
    <name evidence="2" type="ORF">V5R04_15585</name>
</gene>
<proteinExistence type="predicted"/>
<reference evidence="2" key="1">
    <citation type="submission" date="2024-02" db="EMBL/GenBank/DDBJ databases">
        <title>Tomenella chthoni gen. nov. sp. nov., a member of the family Jonesiaceae isolated from bat guano.</title>
        <authorList>
            <person name="Miller S.L."/>
            <person name="King J."/>
            <person name="Sankaranarayanan K."/>
            <person name="Lawson P.A."/>
        </authorList>
    </citation>
    <scope>NUCLEOTIDE SEQUENCE</scope>
    <source>
        <strain evidence="2">BS-20</strain>
    </source>
</reference>
<dbReference type="EMBL" id="CP146203">
    <property type="protein sequence ID" value="XBH21607.1"/>
    <property type="molecule type" value="Genomic_DNA"/>
</dbReference>
<feature type="region of interest" description="Disordered" evidence="1">
    <location>
        <begin position="28"/>
        <end position="78"/>
    </location>
</feature>